<dbReference type="EMBL" id="AP021858">
    <property type="protein sequence ID" value="BBO22598.1"/>
    <property type="molecule type" value="Genomic_DNA"/>
</dbReference>
<evidence type="ECO:0000256" key="2">
    <source>
        <dbReference type="ARBA" id="ARBA00023043"/>
    </source>
</evidence>
<dbReference type="PROSITE" id="PS50297">
    <property type="entry name" value="ANK_REP_REGION"/>
    <property type="match status" value="3"/>
</dbReference>
<keyword evidence="2 3" id="KW-0040">ANK repeat</keyword>
<dbReference type="Gene3D" id="1.25.40.20">
    <property type="entry name" value="Ankyrin repeat-containing domain"/>
    <property type="match status" value="3"/>
</dbReference>
<evidence type="ECO:0008006" key="7">
    <source>
        <dbReference type="Google" id="ProtNLM"/>
    </source>
</evidence>
<name>A0A809R7D8_9BACT</name>
<accession>A0A809R7D8</accession>
<dbReference type="Pfam" id="PF13637">
    <property type="entry name" value="Ank_4"/>
    <property type="match status" value="1"/>
</dbReference>
<dbReference type="SMART" id="SM00248">
    <property type="entry name" value="ANK"/>
    <property type="match status" value="6"/>
</dbReference>
<organism evidence="5 6">
    <name type="scientific">Candidatus Nitrosymbiomonas proteolyticus</name>
    <dbReference type="NCBI Taxonomy" id="2608984"/>
    <lineage>
        <taxon>Bacteria</taxon>
        <taxon>Bacillati</taxon>
        <taxon>Armatimonadota</taxon>
        <taxon>Armatimonadota incertae sedis</taxon>
        <taxon>Candidatus Nitrosymbiomonas</taxon>
    </lineage>
</organism>
<gene>
    <name evidence="5" type="ORF">NPRO_01930</name>
</gene>
<dbReference type="InterPro" id="IPR036770">
    <property type="entry name" value="Ankyrin_rpt-contain_sf"/>
</dbReference>
<dbReference type="Proteomes" id="UP000662873">
    <property type="component" value="Chromosome"/>
</dbReference>
<evidence type="ECO:0000313" key="6">
    <source>
        <dbReference type="Proteomes" id="UP000662873"/>
    </source>
</evidence>
<evidence type="ECO:0000256" key="1">
    <source>
        <dbReference type="ARBA" id="ARBA00022737"/>
    </source>
</evidence>
<feature type="repeat" description="ANK" evidence="3">
    <location>
        <begin position="166"/>
        <end position="198"/>
    </location>
</feature>
<feature type="region of interest" description="Disordered" evidence="4">
    <location>
        <begin position="303"/>
        <end position="334"/>
    </location>
</feature>
<dbReference type="PANTHER" id="PTHR24171">
    <property type="entry name" value="ANKYRIN REPEAT DOMAIN-CONTAINING PROTEIN 39-RELATED"/>
    <property type="match status" value="1"/>
</dbReference>
<evidence type="ECO:0000256" key="4">
    <source>
        <dbReference type="SAM" id="MobiDB-lite"/>
    </source>
</evidence>
<dbReference type="InterPro" id="IPR002110">
    <property type="entry name" value="Ankyrin_rpt"/>
</dbReference>
<protein>
    <recommendedName>
        <fullName evidence="7">Ankyrin repeat domain-containing protein</fullName>
    </recommendedName>
</protein>
<keyword evidence="1" id="KW-0677">Repeat</keyword>
<dbReference type="PRINTS" id="PR01415">
    <property type="entry name" value="ANKYRIN"/>
</dbReference>
<dbReference type="SUPFAM" id="SSF48403">
    <property type="entry name" value="Ankyrin repeat"/>
    <property type="match status" value="1"/>
</dbReference>
<feature type="repeat" description="ANK" evidence="3">
    <location>
        <begin position="71"/>
        <end position="103"/>
    </location>
</feature>
<evidence type="ECO:0000313" key="5">
    <source>
        <dbReference type="EMBL" id="BBO22598.1"/>
    </source>
</evidence>
<dbReference type="AlphaFoldDB" id="A0A809R7D8"/>
<dbReference type="Pfam" id="PF12796">
    <property type="entry name" value="Ank_2"/>
    <property type="match status" value="2"/>
</dbReference>
<sequence>MRQFLVSKSSYYETVKYGIALFGLLVSVGLNVGCGQPLTVDEFVDAAGAGDARTVRRGLADEIDVEALSRDGFTALGVACFAGHTEIVRILLDHGASPNPASPKNNPVFLSASSGHADALELVLARGGDPEPGPEVDPPLGFAANGEVAELLIQAGAEVNKGTGMNNDTPLHRAAAELRADVVEVLLKHGADASKGNQRGITALMRMWITESTEFLDDPAEKTWRTLRALLDAGADPNSQDIRGNTALHYLARNVHATAEMVHEIVKHGANLQTKSASGRTPYQMGRYYGRPPDDPVMVALRGDLSEEAAEAQIPREERRSMPPALGRAAATTQ</sequence>
<evidence type="ECO:0000256" key="3">
    <source>
        <dbReference type="PROSITE-ProRule" id="PRU00023"/>
    </source>
</evidence>
<proteinExistence type="predicted"/>
<dbReference type="PROSITE" id="PS50088">
    <property type="entry name" value="ANK_REPEAT"/>
    <property type="match status" value="3"/>
</dbReference>
<feature type="repeat" description="ANK" evidence="3">
    <location>
        <begin position="243"/>
        <end position="277"/>
    </location>
</feature>
<reference evidence="5" key="1">
    <citation type="journal article" name="DNA Res.">
        <title>The physiological potential of anammox bacteria as revealed by their core genome structure.</title>
        <authorList>
            <person name="Okubo T."/>
            <person name="Toyoda A."/>
            <person name="Fukuhara K."/>
            <person name="Uchiyama I."/>
            <person name="Harigaya Y."/>
            <person name="Kuroiwa M."/>
            <person name="Suzuki T."/>
            <person name="Murakami Y."/>
            <person name="Suwa Y."/>
            <person name="Takami H."/>
        </authorList>
    </citation>
    <scope>NUCLEOTIDE SEQUENCE</scope>
    <source>
        <strain evidence="5">317325-2</strain>
    </source>
</reference>
<dbReference type="KEGG" id="npy:NPRO_01930"/>